<dbReference type="EMBL" id="JAAALK010000287">
    <property type="protein sequence ID" value="KAG8056213.1"/>
    <property type="molecule type" value="Genomic_DNA"/>
</dbReference>
<sequence length="127" mass="13831">MGAGEASPVVAAPHSYSGARWRGRTGGAEVSCAQCWSLMASPDFAKLKRESKYNLSDEDEDEVDVHHHHSLSGKDDFDEEVPLGDDSDEEGQTTLSKKRIPLQSSGLPSETDLSEKTSGHKNEKEVM</sequence>
<accession>A0A8J5S0X8</accession>
<dbReference type="OrthoDB" id="441771at2759"/>
<dbReference type="AlphaFoldDB" id="A0A8J5S0X8"/>
<protein>
    <submittedName>
        <fullName evidence="2">Uncharacterized protein</fullName>
    </submittedName>
</protein>
<keyword evidence="3" id="KW-1185">Reference proteome</keyword>
<feature type="compositionally biased region" description="Acidic residues" evidence="1">
    <location>
        <begin position="76"/>
        <end position="91"/>
    </location>
</feature>
<comment type="caution">
    <text evidence="2">The sequence shown here is derived from an EMBL/GenBank/DDBJ whole genome shotgun (WGS) entry which is preliminary data.</text>
</comment>
<name>A0A8J5S0X8_ZIZPA</name>
<reference evidence="2" key="2">
    <citation type="submission" date="2021-02" db="EMBL/GenBank/DDBJ databases">
        <authorList>
            <person name="Kimball J.A."/>
            <person name="Haas M.W."/>
            <person name="Macchietto M."/>
            <person name="Kono T."/>
            <person name="Duquette J."/>
            <person name="Shao M."/>
        </authorList>
    </citation>
    <scope>NUCLEOTIDE SEQUENCE</scope>
    <source>
        <tissue evidence="2">Fresh leaf tissue</tissue>
    </source>
</reference>
<reference evidence="2" key="1">
    <citation type="journal article" date="2021" name="bioRxiv">
        <title>Whole Genome Assembly and Annotation of Northern Wild Rice, Zizania palustris L., Supports a Whole Genome Duplication in the Zizania Genus.</title>
        <authorList>
            <person name="Haas M."/>
            <person name="Kono T."/>
            <person name="Macchietto M."/>
            <person name="Millas R."/>
            <person name="McGilp L."/>
            <person name="Shao M."/>
            <person name="Duquette J."/>
            <person name="Hirsch C.N."/>
            <person name="Kimball J."/>
        </authorList>
    </citation>
    <scope>NUCLEOTIDE SEQUENCE</scope>
    <source>
        <tissue evidence="2">Fresh leaf tissue</tissue>
    </source>
</reference>
<evidence type="ECO:0000313" key="2">
    <source>
        <dbReference type="EMBL" id="KAG8056213.1"/>
    </source>
</evidence>
<evidence type="ECO:0000313" key="3">
    <source>
        <dbReference type="Proteomes" id="UP000729402"/>
    </source>
</evidence>
<feature type="region of interest" description="Disordered" evidence="1">
    <location>
        <begin position="52"/>
        <end position="127"/>
    </location>
</feature>
<evidence type="ECO:0000256" key="1">
    <source>
        <dbReference type="SAM" id="MobiDB-lite"/>
    </source>
</evidence>
<organism evidence="2 3">
    <name type="scientific">Zizania palustris</name>
    <name type="common">Northern wild rice</name>
    <dbReference type="NCBI Taxonomy" id="103762"/>
    <lineage>
        <taxon>Eukaryota</taxon>
        <taxon>Viridiplantae</taxon>
        <taxon>Streptophyta</taxon>
        <taxon>Embryophyta</taxon>
        <taxon>Tracheophyta</taxon>
        <taxon>Spermatophyta</taxon>
        <taxon>Magnoliopsida</taxon>
        <taxon>Liliopsida</taxon>
        <taxon>Poales</taxon>
        <taxon>Poaceae</taxon>
        <taxon>BOP clade</taxon>
        <taxon>Oryzoideae</taxon>
        <taxon>Oryzeae</taxon>
        <taxon>Zizaniinae</taxon>
        <taxon>Zizania</taxon>
    </lineage>
</organism>
<proteinExistence type="predicted"/>
<feature type="compositionally biased region" description="Basic and acidic residues" evidence="1">
    <location>
        <begin position="113"/>
        <end position="127"/>
    </location>
</feature>
<gene>
    <name evidence="2" type="ORF">GUJ93_ZPchr0002g24632</name>
</gene>
<dbReference type="Proteomes" id="UP000729402">
    <property type="component" value="Unassembled WGS sequence"/>
</dbReference>